<evidence type="ECO:0000313" key="2">
    <source>
        <dbReference type="Proteomes" id="UP000298596"/>
    </source>
</evidence>
<organism evidence="1 2">
    <name type="scientific">Azospirillum brasilense</name>
    <dbReference type="NCBI Taxonomy" id="192"/>
    <lineage>
        <taxon>Bacteria</taxon>
        <taxon>Pseudomonadati</taxon>
        <taxon>Pseudomonadota</taxon>
        <taxon>Alphaproteobacteria</taxon>
        <taxon>Rhodospirillales</taxon>
        <taxon>Azospirillaceae</taxon>
        <taxon>Azospirillum</taxon>
    </lineage>
</organism>
<proteinExistence type="predicted"/>
<dbReference type="Proteomes" id="UP000298596">
    <property type="component" value="Plasmid p6"/>
</dbReference>
<gene>
    <name evidence="1" type="ORF">D3867_36105</name>
</gene>
<protein>
    <submittedName>
        <fullName evidence="1">Uncharacterized protein</fullName>
    </submittedName>
</protein>
<sequence length="201" mass="23112">MPLDSVTPRPPKDIPIIFSEAMVRAELADLKKQTRRLATSPLAKVQPGDRLWVRENFQLLSWGDYEVTRYQPCDVRYAATDTLAKADREFRGYPWRPSIHMPRWASRITLVVEDVRFQRLQDITEEDARAEGAEPCANGWWFGRNPILAGSEARGAFYCLWNSLHDKPGERWEDNPKIVALTFTVFRANIDVLPAREVVNG</sequence>
<dbReference type="AlphaFoldDB" id="A0A4D8QA88"/>
<name>A0A4D8QA88_AZOBR</name>
<reference evidence="1 2" key="1">
    <citation type="submission" date="2018-09" db="EMBL/GenBank/DDBJ databases">
        <title>Whole genome based analysis of evolution and adaptive divergence in Indian and Brazilian strains of Azospirillum brasilense.</title>
        <authorList>
            <person name="Singh C."/>
            <person name="Tripathi A.K."/>
        </authorList>
    </citation>
    <scope>NUCLEOTIDE SEQUENCE [LARGE SCALE GENOMIC DNA]</scope>
    <source>
        <strain evidence="1 2">MTCC4036</strain>
        <plasmid evidence="1 2">p6</plasmid>
    </source>
</reference>
<keyword evidence="1" id="KW-0614">Plasmid</keyword>
<dbReference type="EMBL" id="CP032336">
    <property type="protein sequence ID" value="QCO07307.1"/>
    <property type="molecule type" value="Genomic_DNA"/>
</dbReference>
<evidence type="ECO:0000313" key="1">
    <source>
        <dbReference type="EMBL" id="QCO07307.1"/>
    </source>
</evidence>
<geneLocation type="plasmid" evidence="1 2">
    <name>p6</name>
</geneLocation>
<accession>A0A4D8QA88</accession>